<dbReference type="EMBL" id="CP019633">
    <property type="protein sequence ID" value="AQQ09086.1"/>
    <property type="molecule type" value="Genomic_DNA"/>
</dbReference>
<keyword evidence="3 14" id="KW-0813">Transport</keyword>
<evidence type="ECO:0000256" key="12">
    <source>
        <dbReference type="ARBA" id="ARBA00023310"/>
    </source>
</evidence>
<evidence type="ECO:0000256" key="4">
    <source>
        <dbReference type="ARBA" id="ARBA00022475"/>
    </source>
</evidence>
<comment type="similarity">
    <text evidence="2 14">Belongs to the ATPase C chain family.</text>
</comment>
<dbReference type="PRINTS" id="PR00124">
    <property type="entry name" value="ATPASEC"/>
</dbReference>
<keyword evidence="9 14" id="KW-0406">Ion transport</keyword>
<keyword evidence="8 14" id="KW-1133">Transmembrane helix</keyword>
<dbReference type="Proteomes" id="UP000188273">
    <property type="component" value="Chromosome"/>
</dbReference>
<evidence type="ECO:0000256" key="9">
    <source>
        <dbReference type="ARBA" id="ARBA00023065"/>
    </source>
</evidence>
<proteinExistence type="inferred from homology"/>
<reference evidence="17" key="1">
    <citation type="submission" date="2017-02" db="EMBL/GenBank/DDBJ databases">
        <title>Comparative genomics and description of representatives of a novel lineage of planctomycetes thriving in anoxic sediments.</title>
        <authorList>
            <person name="Spring S."/>
            <person name="Bunk B."/>
            <person name="Sproer C."/>
            <person name="Klenk H.-P."/>
        </authorList>
    </citation>
    <scope>NUCLEOTIDE SEQUENCE [LARGE SCALE GENOMIC DNA]</scope>
    <source>
        <strain evidence="17">L21-RPul-D3</strain>
    </source>
</reference>
<dbReference type="InterPro" id="IPR035921">
    <property type="entry name" value="F/V-ATP_Csub_sf"/>
</dbReference>
<evidence type="ECO:0000256" key="7">
    <source>
        <dbReference type="ARBA" id="ARBA00022781"/>
    </source>
</evidence>
<evidence type="ECO:0000256" key="5">
    <source>
        <dbReference type="ARBA" id="ARBA00022547"/>
    </source>
</evidence>
<dbReference type="GO" id="GO:0005886">
    <property type="term" value="C:plasma membrane"/>
    <property type="evidence" value="ECO:0007669"/>
    <property type="project" value="UniProtKB-SubCell"/>
</dbReference>
<evidence type="ECO:0000313" key="17">
    <source>
        <dbReference type="Proteomes" id="UP000188273"/>
    </source>
</evidence>
<evidence type="ECO:0000256" key="1">
    <source>
        <dbReference type="ARBA" id="ARBA00004651"/>
    </source>
</evidence>
<keyword evidence="5 14" id="KW-0138">CF(0)</keyword>
<organism evidence="16 17">
    <name type="scientific">Sedimentisphaera cyanobacteriorum</name>
    <dbReference type="NCBI Taxonomy" id="1940790"/>
    <lineage>
        <taxon>Bacteria</taxon>
        <taxon>Pseudomonadati</taxon>
        <taxon>Planctomycetota</taxon>
        <taxon>Phycisphaerae</taxon>
        <taxon>Sedimentisphaerales</taxon>
        <taxon>Sedimentisphaeraceae</taxon>
        <taxon>Sedimentisphaera</taxon>
    </lineage>
</organism>
<accession>A0A1Q2HP96</accession>
<dbReference type="FunFam" id="1.20.20.10:FF:000002">
    <property type="entry name" value="ATP synthase subunit c"/>
    <property type="match status" value="1"/>
</dbReference>
<evidence type="ECO:0000256" key="3">
    <source>
        <dbReference type="ARBA" id="ARBA00022448"/>
    </source>
</evidence>
<dbReference type="InterPro" id="IPR020537">
    <property type="entry name" value="ATP_synth_F0_csu_DDCD_BS"/>
</dbReference>
<sequence length="94" mass="9640">MTKLLTVLPAMLSTVNIDIDDKGIVMLGGLLGCGLIVIGAGLGIGNLAGRATEAIARQPEAGGRIFTCMLIAASLIEGVTLIGLIICLLPLFFM</sequence>
<evidence type="ECO:0000256" key="11">
    <source>
        <dbReference type="ARBA" id="ARBA00023136"/>
    </source>
</evidence>
<keyword evidence="12 14" id="KW-0066">ATP synthesis</keyword>
<feature type="site" description="Reversibly protonated during proton transport" evidence="14">
    <location>
        <position position="77"/>
    </location>
</feature>
<protein>
    <recommendedName>
        <fullName evidence="14">ATP synthase subunit c</fullName>
    </recommendedName>
    <alternativeName>
        <fullName evidence="14">ATP synthase F(0) sector subunit c</fullName>
    </alternativeName>
    <alternativeName>
        <fullName evidence="14">F-type ATPase subunit c</fullName>
        <shortName evidence="14">F-ATPase subunit c</shortName>
    </alternativeName>
    <alternativeName>
        <fullName evidence="14">Lipid-binding protein</fullName>
    </alternativeName>
</protein>
<dbReference type="GO" id="GO:0046933">
    <property type="term" value="F:proton-transporting ATP synthase activity, rotational mechanism"/>
    <property type="evidence" value="ECO:0007669"/>
    <property type="project" value="UniProtKB-UniRule"/>
</dbReference>
<evidence type="ECO:0000256" key="13">
    <source>
        <dbReference type="ARBA" id="ARBA00025198"/>
    </source>
</evidence>
<comment type="function">
    <text evidence="13 14">F(1)F(0) ATP synthase produces ATP from ADP in the presence of a proton or sodium gradient. F-type ATPases consist of two structural domains, F(1) containing the extramembraneous catalytic core and F(0) containing the membrane proton channel, linked together by a central stalk and a peripheral stalk. During catalysis, ATP synthesis in the catalytic domain of F(1) is coupled via a rotary mechanism of the central stalk subunits to proton translocation.</text>
</comment>
<feature type="domain" description="V-ATPase proteolipid subunit C-like" evidence="15">
    <location>
        <begin position="27"/>
        <end position="89"/>
    </location>
</feature>
<evidence type="ECO:0000313" key="16">
    <source>
        <dbReference type="EMBL" id="AQQ09086.1"/>
    </source>
</evidence>
<dbReference type="CDD" id="cd18121">
    <property type="entry name" value="ATP-synt_Fo_c"/>
    <property type="match status" value="1"/>
</dbReference>
<comment type="subcellular location">
    <subcellularLocation>
        <location evidence="1 14">Cell membrane</location>
        <topology evidence="1 14">Multi-pass membrane protein</topology>
    </subcellularLocation>
</comment>
<keyword evidence="11 14" id="KW-0472">Membrane</keyword>
<dbReference type="GO" id="GO:0045259">
    <property type="term" value="C:proton-transporting ATP synthase complex"/>
    <property type="evidence" value="ECO:0007669"/>
    <property type="project" value="UniProtKB-KW"/>
</dbReference>
<keyword evidence="10 14" id="KW-0446">Lipid-binding</keyword>
<dbReference type="AlphaFoldDB" id="A0A1Q2HP96"/>
<evidence type="ECO:0000256" key="10">
    <source>
        <dbReference type="ARBA" id="ARBA00023121"/>
    </source>
</evidence>
<dbReference type="KEGG" id="pbu:L21SP3_00884"/>
<evidence type="ECO:0000259" key="15">
    <source>
        <dbReference type="Pfam" id="PF00137"/>
    </source>
</evidence>
<name>A0A1Q2HP96_9BACT</name>
<evidence type="ECO:0000256" key="14">
    <source>
        <dbReference type="HAMAP-Rule" id="MF_01396"/>
    </source>
</evidence>
<dbReference type="GO" id="GO:0033177">
    <property type="term" value="C:proton-transporting two-sector ATPase complex, proton-transporting domain"/>
    <property type="evidence" value="ECO:0007669"/>
    <property type="project" value="InterPro"/>
</dbReference>
<comment type="function">
    <text evidence="14">Key component of the F(0) channel; it plays a direct role in translocation across the membrane. A homomeric c-ring of between 10-14 subunits forms the central stalk rotor element with the F(1) delta and epsilon subunits.</text>
</comment>
<dbReference type="InterPro" id="IPR038662">
    <property type="entry name" value="ATP_synth_F0_csu_sf"/>
</dbReference>
<feature type="transmembrane region" description="Helical" evidence="14">
    <location>
        <begin position="27"/>
        <end position="48"/>
    </location>
</feature>
<keyword evidence="7 14" id="KW-0375">Hydrogen ion transport</keyword>
<dbReference type="GO" id="GO:0008289">
    <property type="term" value="F:lipid binding"/>
    <property type="evidence" value="ECO:0007669"/>
    <property type="project" value="UniProtKB-KW"/>
</dbReference>
<dbReference type="Pfam" id="PF00137">
    <property type="entry name" value="ATP-synt_C"/>
    <property type="match status" value="1"/>
</dbReference>
<dbReference type="NCBIfam" id="TIGR01260">
    <property type="entry name" value="ATP_synt_c"/>
    <property type="match status" value="1"/>
</dbReference>
<gene>
    <name evidence="14 16" type="primary">atpE</name>
    <name evidence="16" type="ORF">L21SP3_00884</name>
</gene>
<dbReference type="SUPFAM" id="SSF81333">
    <property type="entry name" value="F1F0 ATP synthase subunit C"/>
    <property type="match status" value="1"/>
</dbReference>
<dbReference type="InterPro" id="IPR000454">
    <property type="entry name" value="ATP_synth_F0_csu"/>
</dbReference>
<dbReference type="InterPro" id="IPR005953">
    <property type="entry name" value="ATP_synth_csu_bac/chlpt"/>
</dbReference>
<evidence type="ECO:0000256" key="8">
    <source>
        <dbReference type="ARBA" id="ARBA00022989"/>
    </source>
</evidence>
<dbReference type="InterPro" id="IPR002379">
    <property type="entry name" value="ATPase_proteolipid_c-like_dom"/>
</dbReference>
<evidence type="ECO:0000256" key="2">
    <source>
        <dbReference type="ARBA" id="ARBA00006704"/>
    </source>
</evidence>
<dbReference type="PROSITE" id="PS00605">
    <property type="entry name" value="ATPASE_C"/>
    <property type="match status" value="1"/>
</dbReference>
<evidence type="ECO:0000256" key="6">
    <source>
        <dbReference type="ARBA" id="ARBA00022692"/>
    </source>
</evidence>
<keyword evidence="17" id="KW-1185">Reference proteome</keyword>
<dbReference type="HAMAP" id="MF_01396">
    <property type="entry name" value="ATP_synth_c_bact"/>
    <property type="match status" value="1"/>
</dbReference>
<keyword evidence="4 14" id="KW-1003">Cell membrane</keyword>
<dbReference type="RefSeq" id="WP_227806808.1">
    <property type="nucleotide sequence ID" value="NZ_CP019633.1"/>
</dbReference>
<keyword evidence="6 14" id="KW-0812">Transmembrane</keyword>
<dbReference type="Gene3D" id="1.20.20.10">
    <property type="entry name" value="F1F0 ATP synthase subunit C"/>
    <property type="match status" value="1"/>
</dbReference>
<dbReference type="STRING" id="1940790.L21SP3_00884"/>
<dbReference type="PROSITE" id="PS51257">
    <property type="entry name" value="PROKAR_LIPOPROTEIN"/>
    <property type="match status" value="1"/>
</dbReference>
<feature type="transmembrane region" description="Helical" evidence="14">
    <location>
        <begin position="69"/>
        <end position="93"/>
    </location>
</feature>